<accession>A0ABT6WGS6</accession>
<dbReference type="RefSeq" id="WP_282758825.1">
    <property type="nucleotide sequence ID" value="NZ_JASCTH010000005.1"/>
</dbReference>
<keyword evidence="3" id="KW-1185">Reference proteome</keyword>
<feature type="compositionally biased region" description="Polar residues" evidence="1">
    <location>
        <begin position="212"/>
        <end position="237"/>
    </location>
</feature>
<evidence type="ECO:0000313" key="3">
    <source>
        <dbReference type="Proteomes" id="UP001241758"/>
    </source>
</evidence>
<proteinExistence type="predicted"/>
<name>A0ABT6WGS6_9ACTN</name>
<evidence type="ECO:0000313" key="2">
    <source>
        <dbReference type="EMBL" id="MDI6098917.1"/>
    </source>
</evidence>
<gene>
    <name evidence="2" type="ORF">QLQ12_09925</name>
</gene>
<feature type="region of interest" description="Disordered" evidence="1">
    <location>
        <begin position="1"/>
        <end position="28"/>
    </location>
</feature>
<protein>
    <recommendedName>
        <fullName evidence="4">DUF937 domain-containing protein</fullName>
    </recommendedName>
</protein>
<dbReference type="Proteomes" id="UP001241758">
    <property type="component" value="Unassembled WGS sequence"/>
</dbReference>
<feature type="region of interest" description="Disordered" evidence="1">
    <location>
        <begin position="212"/>
        <end position="252"/>
    </location>
</feature>
<organism evidence="2 3">
    <name type="scientific">Actinoplanes sandaracinus</name>
    <dbReference type="NCBI Taxonomy" id="3045177"/>
    <lineage>
        <taxon>Bacteria</taxon>
        <taxon>Bacillati</taxon>
        <taxon>Actinomycetota</taxon>
        <taxon>Actinomycetes</taxon>
        <taxon>Micromonosporales</taxon>
        <taxon>Micromonosporaceae</taxon>
        <taxon>Actinoplanes</taxon>
    </lineage>
</organism>
<feature type="region of interest" description="Disordered" evidence="1">
    <location>
        <begin position="100"/>
        <end position="129"/>
    </location>
</feature>
<sequence length="252" mass="26993">MTTTTAAPGAVTSLLGQQGQGGSTPAGQVDAQGIFDSILKNLPDIIRVVQGVAAGQSAGPQGFQQQQVDPQGLFDSILKQLPTIIRVVQGVVAGQSAGPQGYQPQGYQPYQQQGYQPQGYQQGYQPQDAQQQQLDPQFLQFILPALPALIGAVTQLVRPQQAGPQQQMFGPQMFGQQGQQGQQLDPQGLFDSILKQLPTIIRVVQGVVTGQSAGPQGFPSTPQSQFPTNPFPWSSGWTGWPFQPRPTMQMTN</sequence>
<reference evidence="2 3" key="1">
    <citation type="submission" date="2023-05" db="EMBL/GenBank/DDBJ databases">
        <title>Actinoplanes sp. NEAU-A12 genome sequencing.</title>
        <authorList>
            <person name="Wang Z.-S."/>
        </authorList>
    </citation>
    <scope>NUCLEOTIDE SEQUENCE [LARGE SCALE GENOMIC DNA]</scope>
    <source>
        <strain evidence="2 3">NEAU-A12</strain>
    </source>
</reference>
<dbReference type="EMBL" id="JASCTH010000005">
    <property type="protein sequence ID" value="MDI6098917.1"/>
    <property type="molecule type" value="Genomic_DNA"/>
</dbReference>
<evidence type="ECO:0000256" key="1">
    <source>
        <dbReference type="SAM" id="MobiDB-lite"/>
    </source>
</evidence>
<evidence type="ECO:0008006" key="4">
    <source>
        <dbReference type="Google" id="ProtNLM"/>
    </source>
</evidence>
<comment type="caution">
    <text evidence="2">The sequence shown here is derived from an EMBL/GenBank/DDBJ whole genome shotgun (WGS) entry which is preliminary data.</text>
</comment>